<evidence type="ECO:0000256" key="12">
    <source>
        <dbReference type="ARBA" id="ARBA00063217"/>
    </source>
</evidence>
<evidence type="ECO:0000256" key="5">
    <source>
        <dbReference type="ARBA" id="ARBA00022824"/>
    </source>
</evidence>
<dbReference type="Proteomes" id="UP000593571">
    <property type="component" value="Unassembled WGS sequence"/>
</dbReference>
<evidence type="ECO:0000256" key="2">
    <source>
        <dbReference type="ARBA" id="ARBA00022443"/>
    </source>
</evidence>
<feature type="region of interest" description="Disordered" evidence="16">
    <location>
        <begin position="533"/>
        <end position="564"/>
    </location>
</feature>
<evidence type="ECO:0000256" key="11">
    <source>
        <dbReference type="ARBA" id="ARBA00061486"/>
    </source>
</evidence>
<dbReference type="InterPro" id="IPR036028">
    <property type="entry name" value="SH3-like_dom_sf"/>
</dbReference>
<comment type="similarity">
    <text evidence="11">Belongs to the MIA/OTOR family.</text>
</comment>
<evidence type="ECO:0000256" key="1">
    <source>
        <dbReference type="ARBA" id="ARBA00004389"/>
    </source>
</evidence>
<dbReference type="Gene3D" id="2.30.30.40">
    <property type="entry name" value="SH3 Domains"/>
    <property type="match status" value="1"/>
</dbReference>
<keyword evidence="7" id="KW-0175">Coiled coil</keyword>
<feature type="region of interest" description="Disordered" evidence="16">
    <location>
        <begin position="248"/>
        <end position="298"/>
    </location>
</feature>
<evidence type="ECO:0000256" key="10">
    <source>
        <dbReference type="ARBA" id="ARBA00058328"/>
    </source>
</evidence>
<accession>A0A7J8IMY4</accession>
<evidence type="ECO:0000256" key="13">
    <source>
        <dbReference type="ARBA" id="ARBA00072324"/>
    </source>
</evidence>
<evidence type="ECO:0000313" key="20">
    <source>
        <dbReference type="Proteomes" id="UP000593571"/>
    </source>
</evidence>
<comment type="subcellular location">
    <subcellularLocation>
        <location evidence="1">Endoplasmic reticulum membrane</location>
        <topology evidence="1">Single-pass membrane protein</topology>
    </subcellularLocation>
</comment>
<evidence type="ECO:0000256" key="16">
    <source>
        <dbReference type="SAM" id="MobiDB-lite"/>
    </source>
</evidence>
<keyword evidence="3" id="KW-0812">Transmembrane</keyword>
<feature type="domain" description="SH3" evidence="18">
    <location>
        <begin position="39"/>
        <end position="100"/>
    </location>
</feature>
<feature type="compositionally biased region" description="Acidic residues" evidence="16">
    <location>
        <begin position="256"/>
        <end position="265"/>
    </location>
</feature>
<comment type="subunit">
    <text evidence="12">Interacts with MIA3. Interacts with the COPII coat subunits SEC23A, SEC23B and maybe SEC24C. Interacts with PREB; recruits PREB to endoplasmic reticulum exit sites. Interacts with APOB.</text>
</comment>
<keyword evidence="6" id="KW-1133">Transmembrane helix</keyword>
<dbReference type="GO" id="GO:0005789">
    <property type="term" value="C:endoplasmic reticulum membrane"/>
    <property type="evidence" value="ECO:0007669"/>
    <property type="project" value="UniProtKB-SubCell"/>
</dbReference>
<keyword evidence="9" id="KW-0325">Glycoprotein</keyword>
<evidence type="ECO:0000256" key="14">
    <source>
        <dbReference type="ARBA" id="ARBA00078803"/>
    </source>
</evidence>
<gene>
    <name evidence="19" type="ORF">HJG63_013296</name>
</gene>
<evidence type="ECO:0000259" key="18">
    <source>
        <dbReference type="PROSITE" id="PS50002"/>
    </source>
</evidence>
<keyword evidence="5" id="KW-0256">Endoplasmic reticulum</keyword>
<dbReference type="EMBL" id="JACASE010000003">
    <property type="protein sequence ID" value="KAF6485944.1"/>
    <property type="molecule type" value="Genomic_DNA"/>
</dbReference>
<feature type="region of interest" description="Disordered" evidence="16">
    <location>
        <begin position="389"/>
        <end position="419"/>
    </location>
</feature>
<comment type="caution">
    <text evidence="19">The sequence shown here is derived from an EMBL/GenBank/DDBJ whole genome shotgun (WGS) entry which is preliminary data.</text>
</comment>
<organism evidence="19 20">
    <name type="scientific">Rousettus aegyptiacus</name>
    <name type="common">Egyptian fruit bat</name>
    <name type="synonym">Pteropus aegyptiacus</name>
    <dbReference type="NCBI Taxonomy" id="9407"/>
    <lineage>
        <taxon>Eukaryota</taxon>
        <taxon>Metazoa</taxon>
        <taxon>Chordata</taxon>
        <taxon>Craniata</taxon>
        <taxon>Vertebrata</taxon>
        <taxon>Euteleostomi</taxon>
        <taxon>Mammalia</taxon>
        <taxon>Eutheria</taxon>
        <taxon>Laurasiatheria</taxon>
        <taxon>Chiroptera</taxon>
        <taxon>Yinpterochiroptera</taxon>
        <taxon>Pteropodoidea</taxon>
        <taxon>Pteropodidae</taxon>
        <taxon>Rousettinae</taxon>
        <taxon>Rousettus</taxon>
    </lineage>
</organism>
<dbReference type="PANTHER" id="PTHR23158">
    <property type="entry name" value="MELANOMA INHIBITORY ACTIVITY-RELATED"/>
    <property type="match status" value="1"/>
</dbReference>
<name>A0A7J8IMY4_ROUAE</name>
<dbReference type="GO" id="GO:0006888">
    <property type="term" value="P:endoplasmic reticulum to Golgi vesicle-mediated transport"/>
    <property type="evidence" value="ECO:0007669"/>
    <property type="project" value="TreeGrafter"/>
</dbReference>
<evidence type="ECO:0000256" key="8">
    <source>
        <dbReference type="ARBA" id="ARBA00023136"/>
    </source>
</evidence>
<feature type="compositionally biased region" description="Basic and acidic residues" evidence="16">
    <location>
        <begin position="540"/>
        <end position="549"/>
    </location>
</feature>
<dbReference type="PANTHER" id="PTHR23158:SF38">
    <property type="entry name" value="MELANOMA INHIBITORY ACTIVITY PROTEIN 2"/>
    <property type="match status" value="1"/>
</dbReference>
<reference evidence="19 20" key="1">
    <citation type="journal article" date="2020" name="Nature">
        <title>Six reference-quality genomes reveal evolution of bat adaptations.</title>
        <authorList>
            <person name="Jebb D."/>
            <person name="Huang Z."/>
            <person name="Pippel M."/>
            <person name="Hughes G.M."/>
            <person name="Lavrichenko K."/>
            <person name="Devanna P."/>
            <person name="Winkler S."/>
            <person name="Jermiin L.S."/>
            <person name="Skirmuntt E.C."/>
            <person name="Katzourakis A."/>
            <person name="Burkitt-Gray L."/>
            <person name="Ray D.A."/>
            <person name="Sullivan K.A.M."/>
            <person name="Roscito J.G."/>
            <person name="Kirilenko B.M."/>
            <person name="Davalos L.M."/>
            <person name="Corthals A.P."/>
            <person name="Power M.L."/>
            <person name="Jones G."/>
            <person name="Ransome R.D."/>
            <person name="Dechmann D.K.N."/>
            <person name="Locatelli A.G."/>
            <person name="Puechmaille S.J."/>
            <person name="Fedrigo O."/>
            <person name="Jarvis E.D."/>
            <person name="Hiller M."/>
            <person name="Vernes S.C."/>
            <person name="Myers E.W."/>
            <person name="Teeling E.C."/>
        </authorList>
    </citation>
    <scope>NUCLEOTIDE SEQUENCE [LARGE SCALE GENOMIC DNA]</scope>
    <source>
        <strain evidence="19">MRouAeg1</strain>
        <tissue evidence="19">Muscle</tissue>
    </source>
</reference>
<dbReference type="Pfam" id="PF07653">
    <property type="entry name" value="SH3_2"/>
    <property type="match status" value="1"/>
</dbReference>
<evidence type="ECO:0000256" key="9">
    <source>
        <dbReference type="ARBA" id="ARBA00023180"/>
    </source>
</evidence>
<dbReference type="GO" id="GO:0035459">
    <property type="term" value="P:vesicle cargo loading"/>
    <property type="evidence" value="ECO:0007669"/>
    <property type="project" value="TreeGrafter"/>
</dbReference>
<keyword evidence="20" id="KW-1185">Reference proteome</keyword>
<evidence type="ECO:0000256" key="17">
    <source>
        <dbReference type="SAM" id="SignalP"/>
    </source>
</evidence>
<feature type="compositionally biased region" description="Basic and acidic residues" evidence="16">
    <location>
        <begin position="287"/>
        <end position="296"/>
    </location>
</feature>
<dbReference type="GO" id="GO:0009306">
    <property type="term" value="P:protein secretion"/>
    <property type="evidence" value="ECO:0007669"/>
    <property type="project" value="TreeGrafter"/>
</dbReference>
<keyword evidence="8" id="KW-0472">Membrane</keyword>
<comment type="function">
    <text evidence="10">Plays a role in the transport of cargos that are too large to fit into COPII-coated vesicles and require specific mechanisms to be incorporated into membrane-bound carriers and exported from the endoplasmic reticulum. Plays a role in the secretion of lipoproteins, pre-chylomicrons and pre-VLDLs, by participating in their export from the endoplasmic reticulum. Thereby, may play a role in cholesterol and triglyceride homeostasis. Required for collagen VII (COL7A1) secretion by loading COL7A1 into transport carriers and recruiting PREB/SEC12 at the endoplasmic reticulum exit sites.</text>
</comment>
<evidence type="ECO:0000256" key="15">
    <source>
        <dbReference type="PROSITE-ProRule" id="PRU00192"/>
    </source>
</evidence>
<evidence type="ECO:0000313" key="19">
    <source>
        <dbReference type="EMBL" id="KAF6485944.1"/>
    </source>
</evidence>
<keyword evidence="4 17" id="KW-0732">Signal</keyword>
<sequence>MAKFGVLRILLLVISLTKCLEGAKLLADFKKCGDLECETLISRVLAIRDYRGPDCRYLNFTKGEEISVYVKLAGEKDLWAGSKEKDFGYFPRDAVQIEKVFISEEIQIPTKESDFLCLLGASYTFENEDSELKSDNAENIYPYEEDKDQKSSIYESDFLTEPGSYSTSENIGFEDQFPASEAPEDIRRNSESSTWEGIEAGSVKQYPILGVDYVPSPSTVKGWFGFGKEQAEEKTVESVIETLRESSFQSRKIAVEDENDLEELNNNEPQTEDKKEPESEFNSVPKKQSEASESEHILSPQATGWFGSRFTSYLGFGGEDTGLALLSKESNPPLQDLPNSVSSEEEPMVPLTEMLTEKEDTVTNASSVLKQSWFDFGFNMLGFTYANEDKSITDDGKNEKGGEGDKHEHPSTSEFDPDKEQEIKSIKIMETENQLGKEKVFEKTDDSDTLPYFNNFLCNFDSPWNFQKETELPFPKHILDINSIVENDETEEFSVENGPIANMKIRMLKSRFSQSDMISKTGLPLGIHEEVQFETPSSKNNDEKSKTSLDTEGSAQEEIDRSVENTLPNNQMFSTKYSLSSQNYSAQKEDASECPILKYLFQIDVSDFMNSVFSPIAILTERCQNRITVSVETEECRMY</sequence>
<proteinExistence type="inferred from homology"/>
<protein>
    <recommendedName>
        <fullName evidence="13">Melanoma inhibitory activity protein 2</fullName>
    </recommendedName>
    <alternativeName>
        <fullName evidence="14">CTAGE family member 5 ER export factor</fullName>
    </alternativeName>
</protein>
<evidence type="ECO:0000256" key="6">
    <source>
        <dbReference type="ARBA" id="ARBA00022989"/>
    </source>
</evidence>
<evidence type="ECO:0000256" key="4">
    <source>
        <dbReference type="ARBA" id="ARBA00022729"/>
    </source>
</evidence>
<evidence type="ECO:0000256" key="3">
    <source>
        <dbReference type="ARBA" id="ARBA00022692"/>
    </source>
</evidence>
<feature type="signal peptide" evidence="17">
    <location>
        <begin position="1"/>
        <end position="22"/>
    </location>
</feature>
<dbReference type="FunFam" id="2.30.30.40:FF:000142">
    <property type="entry name" value="melanoma inhibitory activity protein 2 isoform X2"/>
    <property type="match status" value="1"/>
</dbReference>
<dbReference type="SUPFAM" id="SSF50044">
    <property type="entry name" value="SH3-domain"/>
    <property type="match status" value="1"/>
</dbReference>
<evidence type="ECO:0000256" key="7">
    <source>
        <dbReference type="ARBA" id="ARBA00023054"/>
    </source>
</evidence>
<dbReference type="GO" id="GO:0070971">
    <property type="term" value="C:endoplasmic reticulum exit site"/>
    <property type="evidence" value="ECO:0007669"/>
    <property type="project" value="TreeGrafter"/>
</dbReference>
<keyword evidence="2 15" id="KW-0728">SH3 domain</keyword>
<feature type="chain" id="PRO_5029794282" description="Melanoma inhibitory activity protein 2" evidence="17">
    <location>
        <begin position="23"/>
        <end position="639"/>
    </location>
</feature>
<dbReference type="AlphaFoldDB" id="A0A7J8IMY4"/>
<dbReference type="InterPro" id="IPR051500">
    <property type="entry name" value="cTAGE_MIA/OTOR"/>
</dbReference>
<dbReference type="PROSITE" id="PS50002">
    <property type="entry name" value="SH3"/>
    <property type="match status" value="1"/>
</dbReference>
<dbReference type="InterPro" id="IPR001452">
    <property type="entry name" value="SH3_domain"/>
</dbReference>